<evidence type="ECO:0000256" key="1">
    <source>
        <dbReference type="SAM" id="Phobius"/>
    </source>
</evidence>
<dbReference type="RefSeq" id="WP_377902075.1">
    <property type="nucleotide sequence ID" value="NZ_JBHSPF010000030.1"/>
</dbReference>
<accession>A0ABW0U9P6</accession>
<keyword evidence="1" id="KW-1133">Transmembrane helix</keyword>
<comment type="caution">
    <text evidence="2">The sequence shown here is derived from an EMBL/GenBank/DDBJ whole genome shotgun (WGS) entry which is preliminary data.</text>
</comment>
<feature type="transmembrane region" description="Helical" evidence="1">
    <location>
        <begin position="33"/>
        <end position="51"/>
    </location>
</feature>
<keyword evidence="1" id="KW-0472">Membrane</keyword>
<dbReference type="EMBL" id="JBHSPF010000030">
    <property type="protein sequence ID" value="MFC5628771.1"/>
    <property type="molecule type" value="Genomic_DNA"/>
</dbReference>
<sequence>MTTRSKRFIGALVVAFILLVTWQRFFETPGAQPPIWVVLAVFGIIFSGYMWRVTSKKEKEEEERWIEQEGRIYIRRMEKEKERRRLSS</sequence>
<keyword evidence="3" id="KW-1185">Reference proteome</keyword>
<evidence type="ECO:0000313" key="2">
    <source>
        <dbReference type="EMBL" id="MFC5628771.1"/>
    </source>
</evidence>
<dbReference type="Proteomes" id="UP001596143">
    <property type="component" value="Unassembled WGS sequence"/>
</dbReference>
<protein>
    <submittedName>
        <fullName evidence="2">Sporulation YhaL family protein</fullName>
    </submittedName>
</protein>
<keyword evidence="1" id="KW-0812">Transmembrane</keyword>
<gene>
    <name evidence="2" type="ORF">ACFPTR_07660</name>
</gene>
<organism evidence="2 3">
    <name type="scientific">Aliibacillus thermotolerans</name>
    <dbReference type="NCBI Taxonomy" id="1834418"/>
    <lineage>
        <taxon>Bacteria</taxon>
        <taxon>Bacillati</taxon>
        <taxon>Bacillota</taxon>
        <taxon>Bacilli</taxon>
        <taxon>Bacillales</taxon>
        <taxon>Bacillaceae</taxon>
        <taxon>Aliibacillus</taxon>
    </lineage>
</organism>
<reference evidence="3" key="1">
    <citation type="journal article" date="2019" name="Int. J. Syst. Evol. Microbiol.">
        <title>The Global Catalogue of Microorganisms (GCM) 10K type strain sequencing project: providing services to taxonomists for standard genome sequencing and annotation.</title>
        <authorList>
            <consortium name="The Broad Institute Genomics Platform"/>
            <consortium name="The Broad Institute Genome Sequencing Center for Infectious Disease"/>
            <person name="Wu L."/>
            <person name="Ma J."/>
        </authorList>
    </citation>
    <scope>NUCLEOTIDE SEQUENCE [LARGE SCALE GENOMIC DNA]</scope>
    <source>
        <strain evidence="3">CGMCC 1.15790</strain>
    </source>
</reference>
<dbReference type="Pfam" id="PF14147">
    <property type="entry name" value="Spore_YhaL"/>
    <property type="match status" value="1"/>
</dbReference>
<name>A0ABW0U9P6_9BACI</name>
<evidence type="ECO:0000313" key="3">
    <source>
        <dbReference type="Proteomes" id="UP001596143"/>
    </source>
</evidence>
<dbReference type="InterPro" id="IPR025428">
    <property type="entry name" value="Spore_YhaL"/>
</dbReference>
<proteinExistence type="predicted"/>